<feature type="compositionally biased region" description="Polar residues" evidence="1">
    <location>
        <begin position="559"/>
        <end position="571"/>
    </location>
</feature>
<dbReference type="CDD" id="cd11524">
    <property type="entry name" value="SYLF"/>
    <property type="match status" value="1"/>
</dbReference>
<feature type="region of interest" description="Disordered" evidence="1">
    <location>
        <begin position="1"/>
        <end position="94"/>
    </location>
</feature>
<organism evidence="3 4">
    <name type="scientific">Ophiostoma piceae (strain UAMH 11346)</name>
    <name type="common">Sap stain fungus</name>
    <dbReference type="NCBI Taxonomy" id="1262450"/>
    <lineage>
        <taxon>Eukaryota</taxon>
        <taxon>Fungi</taxon>
        <taxon>Dikarya</taxon>
        <taxon>Ascomycota</taxon>
        <taxon>Pezizomycotina</taxon>
        <taxon>Sordariomycetes</taxon>
        <taxon>Sordariomycetidae</taxon>
        <taxon>Ophiostomatales</taxon>
        <taxon>Ophiostomataceae</taxon>
        <taxon>Ophiostoma</taxon>
    </lineage>
</organism>
<name>S3D4N0_OPHP1</name>
<feature type="compositionally biased region" description="Low complexity" evidence="1">
    <location>
        <begin position="505"/>
        <end position="527"/>
    </location>
</feature>
<dbReference type="eggNOG" id="KOG1843">
    <property type="taxonomic scope" value="Eukaryota"/>
</dbReference>
<keyword evidence="4" id="KW-1185">Reference proteome</keyword>
<gene>
    <name evidence="3" type="ORF">F503_01133</name>
</gene>
<dbReference type="HOGENOM" id="CLU_015320_6_0_1"/>
<protein>
    <submittedName>
        <fullName evidence="3">Las seventeen-binding protein</fullName>
    </submittedName>
</protein>
<feature type="region of interest" description="Disordered" evidence="1">
    <location>
        <begin position="292"/>
        <end position="339"/>
    </location>
</feature>
<reference evidence="3 4" key="1">
    <citation type="journal article" date="2013" name="BMC Genomics">
        <title>The genome and transcriptome of the pine saprophyte Ophiostoma piceae, and a comparison with the bark beetle-associated pine pathogen Grosmannia clavigera.</title>
        <authorList>
            <person name="Haridas S."/>
            <person name="Wang Y."/>
            <person name="Lim L."/>
            <person name="Massoumi Alamouti S."/>
            <person name="Jackman S."/>
            <person name="Docking R."/>
            <person name="Robertson G."/>
            <person name="Birol I."/>
            <person name="Bohlmann J."/>
            <person name="Breuil C."/>
        </authorList>
    </citation>
    <scope>NUCLEOTIDE SEQUENCE [LARGE SCALE GENOMIC DNA]</scope>
    <source>
        <strain evidence="3 4">UAMH 11346</strain>
    </source>
</reference>
<evidence type="ECO:0000259" key="2">
    <source>
        <dbReference type="Pfam" id="PF04366"/>
    </source>
</evidence>
<sequence>MSSEKTSGAAEPAPESFYTQAPAYNPGAPEYANHQGYTSSQAPPVQSAAGAAPEYASASSSVPPAAGSAQAQTHAATPSSSTGHASTTATATAPHRRFGFADKLSALGARAASPINQLANKMGSEGFLPDTMDKECEKAARVLQGFCKHGIYADTEQPTTPPGTAGAESAAPATKKKSRTLITIPAKVIQKAVGLAIFTTGRVGFHLSGATGSGVLIARLPDGSWSPPSGIQIHSVGAGFVFGADIYDCVLVLNSPEALEAFRSTRLSLGSDLAVVAGPYGAGGSVDFGAAAERKKGKQPQTETPAPAASAAPAPPVDNTQPSSYEVPPTKSPKSSALRTTMNKASYSYIKSRGIYAGVKVDGTVVNERQSANTAFYGSSVPVASILRGEVPHTGNGAWKASAQTLLDTIRAAEALGVPAAGTAFAPATAAATPQYQYQQPEAWANAAPATVFHPDNSAYPQAPPAAAGGYHTTEEDVTSTYVKGEPLAARTTAGSAPVPTTTPAYSKAQEAAAESASARAATTEGSGPPPPEYSEGPAFSGESSGHNDLPPAYDHSTDAPSTGDSKTGRH</sequence>
<dbReference type="OrthoDB" id="10255128at2759"/>
<dbReference type="InterPro" id="IPR051702">
    <property type="entry name" value="SH3_domain_YSC84-like"/>
</dbReference>
<feature type="domain" description="Ysc84 actin-binding" evidence="2">
    <location>
        <begin position="234"/>
        <end position="413"/>
    </location>
</feature>
<feature type="compositionally biased region" description="Low complexity" evidence="1">
    <location>
        <begin position="459"/>
        <end position="471"/>
    </location>
</feature>
<feature type="compositionally biased region" description="Low complexity" evidence="1">
    <location>
        <begin position="46"/>
        <end position="93"/>
    </location>
</feature>
<evidence type="ECO:0000256" key="1">
    <source>
        <dbReference type="SAM" id="MobiDB-lite"/>
    </source>
</evidence>
<dbReference type="VEuPathDB" id="FungiDB:F503_01133"/>
<feature type="region of interest" description="Disordered" evidence="1">
    <location>
        <begin position="455"/>
        <end position="571"/>
    </location>
</feature>
<dbReference type="Pfam" id="PF04366">
    <property type="entry name" value="Ysc84"/>
    <property type="match status" value="1"/>
</dbReference>
<dbReference type="PANTHER" id="PTHR15629:SF8">
    <property type="entry name" value="DUF500 DOMAIN PROTEIN (AFU_ORTHOLOGUE AFUA_5G07310)"/>
    <property type="match status" value="1"/>
</dbReference>
<dbReference type="AlphaFoldDB" id="S3D4N0"/>
<dbReference type="EMBL" id="KE148149">
    <property type="protein sequence ID" value="EPE08350.1"/>
    <property type="molecule type" value="Genomic_DNA"/>
</dbReference>
<accession>S3D4N0</accession>
<evidence type="ECO:0000313" key="3">
    <source>
        <dbReference type="EMBL" id="EPE08350.1"/>
    </source>
</evidence>
<dbReference type="PANTHER" id="PTHR15629">
    <property type="entry name" value="SH3YL1 PROTEIN"/>
    <property type="match status" value="1"/>
</dbReference>
<dbReference type="InterPro" id="IPR007461">
    <property type="entry name" value="Ysc84_actin-binding"/>
</dbReference>
<feature type="compositionally biased region" description="Polar residues" evidence="1">
    <location>
        <begin position="35"/>
        <end position="44"/>
    </location>
</feature>
<dbReference type="GO" id="GO:0035091">
    <property type="term" value="F:phosphatidylinositol binding"/>
    <property type="evidence" value="ECO:0007669"/>
    <property type="project" value="TreeGrafter"/>
</dbReference>
<dbReference type="Proteomes" id="UP000016923">
    <property type="component" value="Unassembled WGS sequence"/>
</dbReference>
<feature type="compositionally biased region" description="Polar residues" evidence="1">
    <location>
        <begin position="493"/>
        <end position="504"/>
    </location>
</feature>
<proteinExistence type="predicted"/>
<dbReference type="STRING" id="1262450.S3D4N0"/>
<evidence type="ECO:0000313" key="4">
    <source>
        <dbReference type="Proteomes" id="UP000016923"/>
    </source>
</evidence>